<dbReference type="Gene3D" id="3.40.710.10">
    <property type="entry name" value="DD-peptidase/beta-lactamase superfamily"/>
    <property type="match status" value="1"/>
</dbReference>
<dbReference type="EMBL" id="BAAAVM010000077">
    <property type="protein sequence ID" value="GAA3154393.1"/>
    <property type="molecule type" value="Genomic_DNA"/>
</dbReference>
<evidence type="ECO:0000256" key="2">
    <source>
        <dbReference type="SAM" id="SignalP"/>
    </source>
</evidence>
<name>A0ABP6NNY7_9ACTN</name>
<gene>
    <name evidence="4" type="ORF">GCM10010521_47770</name>
</gene>
<feature type="domain" description="Beta-lactamase class A catalytic" evidence="3">
    <location>
        <begin position="110"/>
        <end position="258"/>
    </location>
</feature>
<evidence type="ECO:0000313" key="4">
    <source>
        <dbReference type="EMBL" id="GAA3154393.1"/>
    </source>
</evidence>
<protein>
    <submittedName>
        <fullName evidence="4">Serine hydrolase</fullName>
    </submittedName>
</protein>
<evidence type="ECO:0000256" key="1">
    <source>
        <dbReference type="SAM" id="MobiDB-lite"/>
    </source>
</evidence>
<dbReference type="GO" id="GO:0016787">
    <property type="term" value="F:hydrolase activity"/>
    <property type="evidence" value="ECO:0007669"/>
    <property type="project" value="UniProtKB-KW"/>
</dbReference>
<proteinExistence type="predicted"/>
<feature type="region of interest" description="Disordered" evidence="1">
    <location>
        <begin position="33"/>
        <end position="53"/>
    </location>
</feature>
<dbReference type="Pfam" id="PF13354">
    <property type="entry name" value="Beta-lactamase2"/>
    <property type="match status" value="1"/>
</dbReference>
<reference evidence="5" key="1">
    <citation type="journal article" date="2019" name="Int. J. Syst. Evol. Microbiol.">
        <title>The Global Catalogue of Microorganisms (GCM) 10K type strain sequencing project: providing services to taxonomists for standard genome sequencing and annotation.</title>
        <authorList>
            <consortium name="The Broad Institute Genomics Platform"/>
            <consortium name="The Broad Institute Genome Sequencing Center for Infectious Disease"/>
            <person name="Wu L."/>
            <person name="Ma J."/>
        </authorList>
    </citation>
    <scope>NUCLEOTIDE SEQUENCE [LARGE SCALE GENOMIC DNA]</scope>
    <source>
        <strain evidence="5">JCM 11574</strain>
    </source>
</reference>
<evidence type="ECO:0000313" key="5">
    <source>
        <dbReference type="Proteomes" id="UP001500893"/>
    </source>
</evidence>
<feature type="signal peptide" evidence="2">
    <location>
        <begin position="1"/>
        <end position="36"/>
    </location>
</feature>
<sequence length="280" mass="28479">MSSRPSRTARTQAGALVAAAAALLSTGLLHPPPAAAATAPSAASVTSPSSGKAPAHATAAVLDLDATGSTPVIHGVDRAYDTASIVKVDILAALLLQAQDAGRHLSARERDLAEPMIRRSDNTAADTLWRQIGRAPGLAAANKRLGLSSTTGGPGGKWGLTRTTAGDQIRLLRAVFDSGGAAHAGSGGLDAQSRTYVRTLMSHVAPEQTWGVSAIGAPGSGKALKNGWLQRSTTGRWDVNSVGQVTAEGHRYLVAVLTDGSASMNDGVSLVERTARSAVA</sequence>
<feature type="chain" id="PRO_5046138983" evidence="2">
    <location>
        <begin position="37"/>
        <end position="280"/>
    </location>
</feature>
<keyword evidence="4" id="KW-0378">Hydrolase</keyword>
<dbReference type="RefSeq" id="WP_345055512.1">
    <property type="nucleotide sequence ID" value="NZ_BAAAVM010000077.1"/>
</dbReference>
<dbReference type="InterPro" id="IPR012338">
    <property type="entry name" value="Beta-lactam/transpept-like"/>
</dbReference>
<dbReference type="PANTHER" id="PTHR35333:SF3">
    <property type="entry name" value="BETA-LACTAMASE-TYPE TRANSPEPTIDASE FOLD CONTAINING PROTEIN"/>
    <property type="match status" value="1"/>
</dbReference>
<dbReference type="Proteomes" id="UP001500893">
    <property type="component" value="Unassembled WGS sequence"/>
</dbReference>
<evidence type="ECO:0000259" key="3">
    <source>
        <dbReference type="Pfam" id="PF13354"/>
    </source>
</evidence>
<keyword evidence="2" id="KW-0732">Signal</keyword>
<dbReference type="InterPro" id="IPR000871">
    <property type="entry name" value="Beta-lactam_class-A"/>
</dbReference>
<dbReference type="InterPro" id="IPR045155">
    <property type="entry name" value="Beta-lactam_cat"/>
</dbReference>
<dbReference type="PANTHER" id="PTHR35333">
    <property type="entry name" value="BETA-LACTAMASE"/>
    <property type="match status" value="1"/>
</dbReference>
<dbReference type="SUPFAM" id="SSF56601">
    <property type="entry name" value="beta-lactamase/transpeptidase-like"/>
    <property type="match status" value="1"/>
</dbReference>
<comment type="caution">
    <text evidence="4">The sequence shown here is derived from an EMBL/GenBank/DDBJ whole genome shotgun (WGS) entry which is preliminary data.</text>
</comment>
<accession>A0ABP6NNY7</accession>
<organism evidence="4 5">
    <name type="scientific">Streptomyces rameus</name>
    <dbReference type="NCBI Taxonomy" id="68261"/>
    <lineage>
        <taxon>Bacteria</taxon>
        <taxon>Bacillati</taxon>
        <taxon>Actinomycetota</taxon>
        <taxon>Actinomycetes</taxon>
        <taxon>Kitasatosporales</taxon>
        <taxon>Streptomycetaceae</taxon>
        <taxon>Streptomyces</taxon>
    </lineage>
</organism>
<keyword evidence="5" id="KW-1185">Reference proteome</keyword>
<feature type="compositionally biased region" description="Low complexity" evidence="1">
    <location>
        <begin position="33"/>
        <end position="50"/>
    </location>
</feature>